<dbReference type="InterPro" id="IPR029058">
    <property type="entry name" value="AB_hydrolase_fold"/>
</dbReference>
<dbReference type="GO" id="GO:0017171">
    <property type="term" value="F:serine hydrolase activity"/>
    <property type="evidence" value="ECO:0007669"/>
    <property type="project" value="TreeGrafter"/>
</dbReference>
<dbReference type="PANTHER" id="PTHR11610">
    <property type="entry name" value="LIPASE"/>
    <property type="match status" value="1"/>
</dbReference>
<dbReference type="GO" id="GO:0005615">
    <property type="term" value="C:extracellular space"/>
    <property type="evidence" value="ECO:0007669"/>
    <property type="project" value="TreeGrafter"/>
</dbReference>
<evidence type="ECO:0000256" key="1">
    <source>
        <dbReference type="ARBA" id="ARBA00004613"/>
    </source>
</evidence>
<sequence length="188" mass="20160">MKLLLVLAAVTAISAGSAIPVIPGDNSHYVEGESRYIWMPDGEGIPHLVDLHEPAQEDIIQGLDPAGPQWGGNSNALNRNDGQYVETIHTDGGLLGIFDRIADSDFYPNGGRNPQPGCWISTCSHSRAYELFAATIRNNHLNGRACSNINQVSNPNQCTGATLRMGNGIVNKRGSGIFALTTGRSFPF</sequence>
<dbReference type="InterPro" id="IPR013818">
    <property type="entry name" value="Lipase"/>
</dbReference>
<comment type="similarity">
    <text evidence="2 4">Belongs to the AB hydrolase superfamily. Lipase family.</text>
</comment>
<evidence type="ECO:0000313" key="8">
    <source>
        <dbReference type="Proteomes" id="UP000494256"/>
    </source>
</evidence>
<protein>
    <recommendedName>
        <fullName evidence="6">Lipase domain-containing protein</fullName>
    </recommendedName>
</protein>
<dbReference type="PANTHER" id="PTHR11610:SF150">
    <property type="entry name" value="FI01825P-RELATED"/>
    <property type="match status" value="1"/>
</dbReference>
<evidence type="ECO:0000313" key="7">
    <source>
        <dbReference type="EMBL" id="CAB3240374.1"/>
    </source>
</evidence>
<comment type="subcellular location">
    <subcellularLocation>
        <location evidence="1">Secreted</location>
    </subcellularLocation>
</comment>
<dbReference type="SUPFAM" id="SSF53474">
    <property type="entry name" value="alpha/beta-Hydrolases"/>
    <property type="match status" value="1"/>
</dbReference>
<comment type="caution">
    <text evidence="7">The sequence shown here is derived from an EMBL/GenBank/DDBJ whole genome shotgun (WGS) entry which is preliminary data.</text>
</comment>
<feature type="signal peptide" evidence="5">
    <location>
        <begin position="1"/>
        <end position="18"/>
    </location>
</feature>
<keyword evidence="3" id="KW-0964">Secreted</keyword>
<evidence type="ECO:0000256" key="4">
    <source>
        <dbReference type="RuleBase" id="RU004262"/>
    </source>
</evidence>
<evidence type="ECO:0000256" key="5">
    <source>
        <dbReference type="SAM" id="SignalP"/>
    </source>
</evidence>
<feature type="chain" id="PRO_5035829961" description="Lipase domain-containing protein" evidence="5">
    <location>
        <begin position="19"/>
        <end position="188"/>
    </location>
</feature>
<evidence type="ECO:0000256" key="2">
    <source>
        <dbReference type="ARBA" id="ARBA00010701"/>
    </source>
</evidence>
<name>A0A8S1A6W5_ARCPL</name>
<feature type="domain" description="Lipase" evidence="6">
    <location>
        <begin position="60"/>
        <end position="160"/>
    </location>
</feature>
<dbReference type="Gene3D" id="3.40.50.1820">
    <property type="entry name" value="alpha/beta hydrolase"/>
    <property type="match status" value="1"/>
</dbReference>
<dbReference type="GO" id="GO:0016042">
    <property type="term" value="P:lipid catabolic process"/>
    <property type="evidence" value="ECO:0007669"/>
    <property type="project" value="TreeGrafter"/>
</dbReference>
<reference evidence="7 8" key="1">
    <citation type="submission" date="2020-04" db="EMBL/GenBank/DDBJ databases">
        <authorList>
            <person name="Wallbank WR R."/>
            <person name="Pardo Diaz C."/>
            <person name="Kozak K."/>
            <person name="Martin S."/>
            <person name="Jiggins C."/>
            <person name="Moest M."/>
            <person name="Warren A I."/>
            <person name="Byers J.R.P. K."/>
            <person name="Montejo-Kovacevich G."/>
            <person name="Yen C E."/>
        </authorList>
    </citation>
    <scope>NUCLEOTIDE SEQUENCE [LARGE SCALE GENOMIC DNA]</scope>
</reference>
<evidence type="ECO:0000259" key="6">
    <source>
        <dbReference type="Pfam" id="PF00151"/>
    </source>
</evidence>
<dbReference type="OrthoDB" id="546826at2759"/>
<gene>
    <name evidence="7" type="ORF">APLA_LOCUS9020</name>
</gene>
<dbReference type="Proteomes" id="UP000494256">
    <property type="component" value="Unassembled WGS sequence"/>
</dbReference>
<evidence type="ECO:0000256" key="3">
    <source>
        <dbReference type="ARBA" id="ARBA00022525"/>
    </source>
</evidence>
<proteinExistence type="inferred from homology"/>
<organism evidence="7 8">
    <name type="scientific">Arctia plantaginis</name>
    <name type="common">Wood tiger moth</name>
    <name type="synonym">Phalaena plantaginis</name>
    <dbReference type="NCBI Taxonomy" id="874455"/>
    <lineage>
        <taxon>Eukaryota</taxon>
        <taxon>Metazoa</taxon>
        <taxon>Ecdysozoa</taxon>
        <taxon>Arthropoda</taxon>
        <taxon>Hexapoda</taxon>
        <taxon>Insecta</taxon>
        <taxon>Pterygota</taxon>
        <taxon>Neoptera</taxon>
        <taxon>Endopterygota</taxon>
        <taxon>Lepidoptera</taxon>
        <taxon>Glossata</taxon>
        <taxon>Ditrysia</taxon>
        <taxon>Noctuoidea</taxon>
        <taxon>Erebidae</taxon>
        <taxon>Arctiinae</taxon>
        <taxon>Arctia</taxon>
    </lineage>
</organism>
<dbReference type="GO" id="GO:0016298">
    <property type="term" value="F:lipase activity"/>
    <property type="evidence" value="ECO:0007669"/>
    <property type="project" value="InterPro"/>
</dbReference>
<dbReference type="EMBL" id="CADEBD010000309">
    <property type="protein sequence ID" value="CAB3240374.1"/>
    <property type="molecule type" value="Genomic_DNA"/>
</dbReference>
<dbReference type="InterPro" id="IPR000734">
    <property type="entry name" value="TAG_lipase"/>
</dbReference>
<dbReference type="AlphaFoldDB" id="A0A8S1A6W5"/>
<accession>A0A8S1A6W5</accession>
<dbReference type="Pfam" id="PF00151">
    <property type="entry name" value="Lipase"/>
    <property type="match status" value="1"/>
</dbReference>
<keyword evidence="5" id="KW-0732">Signal</keyword>